<dbReference type="STRING" id="1470434.AZF00_02720"/>
<dbReference type="SUPFAM" id="SSF56300">
    <property type="entry name" value="Metallo-dependent phosphatases"/>
    <property type="match status" value="1"/>
</dbReference>
<accession>A0A127M225</accession>
<dbReference type="PANTHER" id="PTHR37844">
    <property type="entry name" value="SER/THR PROTEIN PHOSPHATASE SUPERFAMILY (AFU_ORTHOLOGUE AFUA_1G14840)"/>
    <property type="match status" value="1"/>
</dbReference>
<evidence type="ECO:0000313" key="3">
    <source>
        <dbReference type="Proteomes" id="UP000074119"/>
    </source>
</evidence>
<dbReference type="PANTHER" id="PTHR37844:SF2">
    <property type="entry name" value="SER_THR PROTEIN PHOSPHATASE SUPERFAMILY (AFU_ORTHOLOGUE AFUA_1G14840)"/>
    <property type="match status" value="1"/>
</dbReference>
<dbReference type="Pfam" id="PF00149">
    <property type="entry name" value="Metallophos"/>
    <property type="match status" value="1"/>
</dbReference>
<feature type="domain" description="Calcineurin-like phosphoesterase" evidence="1">
    <location>
        <begin position="1"/>
        <end position="214"/>
    </location>
</feature>
<sequence>MKLLVLSDLHLEFAPLSIPDTDADVVILAGDINLKTRGLEWAMKTFPDKPVIAVMGNHEYYGEKYPGLVTKGKQLVEGTNVHLLENDHVEIDGISFFGCTLWTDLKLFGDPRLAGYFCQQEMSDFKKIRVEPGYSKLNPISMTAIHNRSLDWLKDKLSTSATKQNVVVTHHAPSARSIAPNLSEELTSAAYASHLDAMIESHSIDVWVHGHVHNSCNYKIGDTHVVCNPRGYSPDWLNPGFDESFIVEI</sequence>
<dbReference type="Proteomes" id="UP000074119">
    <property type="component" value="Chromosome"/>
</dbReference>
<evidence type="ECO:0000313" key="2">
    <source>
        <dbReference type="EMBL" id="AMO67277.1"/>
    </source>
</evidence>
<organism evidence="2 3">
    <name type="scientific">Zhongshania aliphaticivorans</name>
    <dbReference type="NCBI Taxonomy" id="1470434"/>
    <lineage>
        <taxon>Bacteria</taxon>
        <taxon>Pseudomonadati</taxon>
        <taxon>Pseudomonadota</taxon>
        <taxon>Gammaproteobacteria</taxon>
        <taxon>Cellvibrionales</taxon>
        <taxon>Spongiibacteraceae</taxon>
        <taxon>Zhongshania</taxon>
    </lineage>
</organism>
<evidence type="ECO:0000259" key="1">
    <source>
        <dbReference type="Pfam" id="PF00149"/>
    </source>
</evidence>
<name>A0A127M225_9GAMM</name>
<proteinExistence type="predicted"/>
<protein>
    <submittedName>
        <fullName evidence="2">Phosphoesterase</fullName>
    </submittedName>
</protein>
<dbReference type="InterPro" id="IPR029052">
    <property type="entry name" value="Metallo-depent_PP-like"/>
</dbReference>
<gene>
    <name evidence="2" type="ORF">AZF00_02720</name>
</gene>
<reference evidence="2 3" key="1">
    <citation type="submission" date="2015-12" db="EMBL/GenBank/DDBJ databases">
        <authorList>
            <person name="Shamseldin A."/>
            <person name="Moawad H."/>
            <person name="Abd El-Rahim W.M."/>
            <person name="Sadowsky M.J."/>
        </authorList>
    </citation>
    <scope>NUCLEOTIDE SEQUENCE [LARGE SCALE GENOMIC DNA]</scope>
    <source>
        <strain evidence="2 3">SM2</strain>
    </source>
</reference>
<dbReference type="EMBL" id="CP014544">
    <property type="protein sequence ID" value="AMO67277.1"/>
    <property type="molecule type" value="Genomic_DNA"/>
</dbReference>
<dbReference type="AlphaFoldDB" id="A0A127M225"/>
<dbReference type="KEGG" id="zal:AZF00_02720"/>
<dbReference type="GO" id="GO:0016787">
    <property type="term" value="F:hydrolase activity"/>
    <property type="evidence" value="ECO:0007669"/>
    <property type="project" value="InterPro"/>
</dbReference>
<dbReference type="InterPro" id="IPR004843">
    <property type="entry name" value="Calcineurin-like_PHP"/>
</dbReference>
<dbReference type="RefSeq" id="WP_008248143.1">
    <property type="nucleotide sequence ID" value="NZ_CP014544.1"/>
</dbReference>
<dbReference type="Gene3D" id="3.60.21.10">
    <property type="match status" value="1"/>
</dbReference>